<dbReference type="Proteomes" id="UP001164390">
    <property type="component" value="Chromosome"/>
</dbReference>
<keyword evidence="3" id="KW-1185">Reference proteome</keyword>
<gene>
    <name evidence="2" type="ORF">L0C25_16935</name>
</gene>
<name>A0AA46TFG6_9ACTN</name>
<dbReference type="RefSeq" id="WP_271632879.1">
    <property type="nucleotide sequence ID" value="NZ_CP094970.1"/>
</dbReference>
<accession>A0AA46TFG6</accession>
<proteinExistence type="predicted"/>
<reference evidence="2" key="1">
    <citation type="submission" date="2022-01" db="EMBL/GenBank/DDBJ databases">
        <title>Nocardioidaceae gen. sp. A5X3R13.</title>
        <authorList>
            <person name="Lopez Marin M.A."/>
            <person name="Uhlik O."/>
        </authorList>
    </citation>
    <scope>NUCLEOTIDE SEQUENCE</scope>
    <source>
        <strain evidence="2">A5X3R13</strain>
    </source>
</reference>
<dbReference type="AlphaFoldDB" id="A0AA46TFG6"/>
<dbReference type="PANTHER" id="PTHR41287:SF1">
    <property type="entry name" value="PROTEIN YMFN"/>
    <property type="match status" value="1"/>
</dbReference>
<dbReference type="InterPro" id="IPR027417">
    <property type="entry name" value="P-loop_NTPase"/>
</dbReference>
<organism evidence="2 3">
    <name type="scientific">Solicola gregarius</name>
    <dbReference type="NCBI Taxonomy" id="2908642"/>
    <lineage>
        <taxon>Bacteria</taxon>
        <taxon>Bacillati</taxon>
        <taxon>Actinomycetota</taxon>
        <taxon>Actinomycetes</taxon>
        <taxon>Propionibacteriales</taxon>
        <taxon>Nocardioidaceae</taxon>
        <taxon>Solicola</taxon>
    </lineage>
</organism>
<evidence type="ECO:0000313" key="3">
    <source>
        <dbReference type="Proteomes" id="UP001164390"/>
    </source>
</evidence>
<dbReference type="KEGG" id="sgrg:L0C25_16935"/>
<dbReference type="InterPro" id="IPR005021">
    <property type="entry name" value="Terminase_largesu-like"/>
</dbReference>
<evidence type="ECO:0000313" key="2">
    <source>
        <dbReference type="EMBL" id="UYM04218.1"/>
    </source>
</evidence>
<dbReference type="EMBL" id="CP094970">
    <property type="protein sequence ID" value="UYM04218.1"/>
    <property type="molecule type" value="Genomic_DNA"/>
</dbReference>
<dbReference type="SUPFAM" id="SSF52540">
    <property type="entry name" value="P-loop containing nucleoside triphosphate hydrolases"/>
    <property type="match status" value="1"/>
</dbReference>
<dbReference type="Gene3D" id="3.30.420.240">
    <property type="match status" value="1"/>
</dbReference>
<evidence type="ECO:0000259" key="1">
    <source>
        <dbReference type="Pfam" id="PF03354"/>
    </source>
</evidence>
<dbReference type="Gene3D" id="3.40.50.300">
    <property type="entry name" value="P-loop containing nucleotide triphosphate hydrolases"/>
    <property type="match status" value="1"/>
</dbReference>
<dbReference type="PANTHER" id="PTHR41287">
    <property type="match status" value="1"/>
</dbReference>
<sequence length="490" mass="53897">MRSGNKGKLENELVPLPFRPRSAVESERFLAFADKFLRVPKGTGARGKLHLRDWQVDIAADVLDSGARTVGEMLPRGSGKTTLNAAFGLHCLFTWGEGANVVVVAVDERQAGLAFSAARRMVELSEDLSSRCHVYRDKLVLPLTDSTFQVLPATPAALEGLDYVLAIVDEAGVVSRDMFEVVQLAQGKRERSVLVAIGTPGPNLDDQVLLSLREYAAEHPEDRSLIFREWSAAGFEDHPVDCRHCWTLSNPALGDFLHEDAMTALLPPKTREATFRRARLCQLPADVDGSFLPPHVWDGLGTGEVIPDGSRVVVSLDGSFSEDSTALVVATVSPTPHLDVVKVWAKPADDPEWRVPVLEVEQTIRDACQRWDVAEIVADPFRYNRTLQVLEAERLPVVEFPWSPSRITAATGDFYNACIEGQLTHSGDGTLAAHIAAAVLREDTRGFRIDKTSRSRHAKKIDCAAAALMCHSRAVWLGRKPRKRSRSFAA</sequence>
<dbReference type="Pfam" id="PF03354">
    <property type="entry name" value="TerL_ATPase"/>
    <property type="match status" value="1"/>
</dbReference>
<feature type="domain" description="Terminase large subunit-like ATPase" evidence="1">
    <location>
        <begin position="75"/>
        <end position="208"/>
    </location>
</feature>
<dbReference type="InterPro" id="IPR046461">
    <property type="entry name" value="TerL_ATPase"/>
</dbReference>
<protein>
    <submittedName>
        <fullName evidence="2">Terminase large subunit</fullName>
    </submittedName>
</protein>